<proteinExistence type="predicted"/>
<dbReference type="EMBL" id="MFHI01000023">
    <property type="protein sequence ID" value="OGF78636.1"/>
    <property type="molecule type" value="Genomic_DNA"/>
</dbReference>
<name>A0A1F5WSM4_9BACT</name>
<evidence type="ECO:0000256" key="1">
    <source>
        <dbReference type="SAM" id="Phobius"/>
    </source>
</evidence>
<feature type="transmembrane region" description="Helical" evidence="1">
    <location>
        <begin position="33"/>
        <end position="51"/>
    </location>
</feature>
<sequence length="78" mass="8299">MGGVSHRWLGALCFPSGNFKNYKDMKIDTSAEGNRKSIISVITVIAIIVSINFFDLGLVGGAVVGAVFGGITYFVTKK</sequence>
<keyword evidence="1" id="KW-0812">Transmembrane</keyword>
<reference evidence="2 3" key="1">
    <citation type="journal article" date="2016" name="Nat. Commun.">
        <title>Thousands of microbial genomes shed light on interconnected biogeochemical processes in an aquifer system.</title>
        <authorList>
            <person name="Anantharaman K."/>
            <person name="Brown C.T."/>
            <person name="Hug L.A."/>
            <person name="Sharon I."/>
            <person name="Castelle C.J."/>
            <person name="Probst A.J."/>
            <person name="Thomas B.C."/>
            <person name="Singh A."/>
            <person name="Wilkins M.J."/>
            <person name="Karaoz U."/>
            <person name="Brodie E.L."/>
            <person name="Williams K.H."/>
            <person name="Hubbard S.S."/>
            <person name="Banfield J.F."/>
        </authorList>
    </citation>
    <scope>NUCLEOTIDE SEQUENCE [LARGE SCALE GENOMIC DNA]</scope>
</reference>
<evidence type="ECO:0000313" key="2">
    <source>
        <dbReference type="EMBL" id="OGF78636.1"/>
    </source>
</evidence>
<dbReference type="AlphaFoldDB" id="A0A1F5WSM4"/>
<organism evidence="2 3">
    <name type="scientific">Candidatus Giovannonibacteria bacterium RIFCSPHIGHO2_02_43_13</name>
    <dbReference type="NCBI Taxonomy" id="1798330"/>
    <lineage>
        <taxon>Bacteria</taxon>
        <taxon>Candidatus Giovannoniibacteriota</taxon>
    </lineage>
</organism>
<keyword evidence="1" id="KW-1133">Transmembrane helix</keyword>
<comment type="caution">
    <text evidence="2">The sequence shown here is derived from an EMBL/GenBank/DDBJ whole genome shotgun (WGS) entry which is preliminary data.</text>
</comment>
<gene>
    <name evidence="2" type="ORF">A2W54_04180</name>
</gene>
<keyword evidence="1" id="KW-0472">Membrane</keyword>
<protein>
    <submittedName>
        <fullName evidence="2">Uncharacterized protein</fullName>
    </submittedName>
</protein>
<accession>A0A1F5WSM4</accession>
<dbReference type="Proteomes" id="UP000178425">
    <property type="component" value="Unassembled WGS sequence"/>
</dbReference>
<evidence type="ECO:0000313" key="3">
    <source>
        <dbReference type="Proteomes" id="UP000178425"/>
    </source>
</evidence>
<feature type="transmembrane region" description="Helical" evidence="1">
    <location>
        <begin position="57"/>
        <end position="76"/>
    </location>
</feature>